<protein>
    <submittedName>
        <fullName evidence="1">Uncharacterized protein</fullName>
    </submittedName>
</protein>
<proteinExistence type="predicted"/>
<sequence length="164" mass="19186">MKAKSLKEWIEIYETKTGDSFDLLPGYRLLYMPERGFASMKPDFEGKMMIIYQVCGDAKFWRDYAELVSCTAGFECVASICTRHIEPYIRGFGWETIEKEDVDGRFRYWCQDSIGRLVVITHKHNDEKTGEPVYWVTHYFNTKATSPLIEKMKEKLRKEGVLNG</sequence>
<evidence type="ECO:0000313" key="1">
    <source>
        <dbReference type="EMBL" id="OLA36717.1"/>
    </source>
</evidence>
<dbReference type="AlphaFoldDB" id="A0A1Q6R2Z6"/>
<gene>
    <name evidence="1" type="ORF">BHW43_08755</name>
</gene>
<organism evidence="1 2">
    <name type="scientific">Phascolarctobacterium succinatutens</name>
    <dbReference type="NCBI Taxonomy" id="626940"/>
    <lineage>
        <taxon>Bacteria</taxon>
        <taxon>Bacillati</taxon>
        <taxon>Bacillota</taxon>
        <taxon>Negativicutes</taxon>
        <taxon>Acidaminococcales</taxon>
        <taxon>Acidaminococcaceae</taxon>
        <taxon>Phascolarctobacterium</taxon>
    </lineage>
</organism>
<name>A0A1Q6R2Z6_9FIRM</name>
<comment type="caution">
    <text evidence="1">The sequence shown here is derived from an EMBL/GenBank/DDBJ whole genome shotgun (WGS) entry which is preliminary data.</text>
</comment>
<evidence type="ECO:0000313" key="2">
    <source>
        <dbReference type="Proteomes" id="UP000186777"/>
    </source>
</evidence>
<reference evidence="1 2" key="1">
    <citation type="journal article" date="2016" name="Nat. Biotechnol.">
        <title>Measurement of bacterial replication rates in microbial communities.</title>
        <authorList>
            <person name="Brown C.T."/>
            <person name="Olm M.R."/>
            <person name="Thomas B.C."/>
            <person name="Banfield J.F."/>
        </authorList>
    </citation>
    <scope>NUCLEOTIDE SEQUENCE [LARGE SCALE GENOMIC DNA]</scope>
    <source>
        <strain evidence="1">46_33</strain>
    </source>
</reference>
<dbReference type="STRING" id="626940.BHW43_08755"/>
<dbReference type="RefSeq" id="WP_303680254.1">
    <property type="nucleotide sequence ID" value="NZ_MNTG01000041.1"/>
</dbReference>
<dbReference type="EMBL" id="MNTG01000041">
    <property type="protein sequence ID" value="OLA36717.1"/>
    <property type="molecule type" value="Genomic_DNA"/>
</dbReference>
<dbReference type="Proteomes" id="UP000186777">
    <property type="component" value="Unassembled WGS sequence"/>
</dbReference>
<accession>A0A1Q6R2Z6</accession>